<reference evidence="5" key="1">
    <citation type="thesis" date="2020" institute="ProQuest LLC" country="789 East Eisenhower Parkway, Ann Arbor, MI, USA">
        <title>Comparative Genomics and Chromosome Evolution.</title>
        <authorList>
            <person name="Mudd A.B."/>
        </authorList>
    </citation>
    <scope>NUCLEOTIDE SEQUENCE</scope>
    <source>
        <strain evidence="5">237g6f4</strain>
        <tissue evidence="5">Blood</tissue>
    </source>
</reference>
<gene>
    <name evidence="5" type="ORF">GDO81_029831</name>
</gene>
<evidence type="ECO:0000256" key="3">
    <source>
        <dbReference type="SAM" id="SignalP"/>
    </source>
</evidence>
<sequence>MMRSFIISLTILCAISGADSDITCFQCLEKNSNDCEGKSVECPDSTECYVKSEYYHAMDASYNTVEKGCNTGSPCDVSPYISNFFNKEIRMNVQCCRENNCNIGGFYIPPEPTEHYGRTCTSCYEDGLEECVSDRKVQCLLEEDKCMKFIGTLRDPGGNVINRTFWGCASPLACEYKFGALIGLEEIDTKCLECTEE</sequence>
<dbReference type="InterPro" id="IPR016054">
    <property type="entry name" value="LY6_UPA_recep-like"/>
</dbReference>
<keyword evidence="2" id="KW-0964">Secreted</keyword>
<feature type="domain" description="UPAR/Ly6" evidence="4">
    <location>
        <begin position="117"/>
        <end position="155"/>
    </location>
</feature>
<feature type="chain" id="PRO_5043529476" description="UPAR/Ly6 domain-containing protein" evidence="3">
    <location>
        <begin position="21"/>
        <end position="197"/>
    </location>
</feature>
<proteinExistence type="predicted"/>
<dbReference type="PANTHER" id="PTHR20914">
    <property type="entry name" value="LY6/PLAUR DOMAIN-CONTAINING PROTEIN 8"/>
    <property type="match status" value="1"/>
</dbReference>
<comment type="subcellular location">
    <subcellularLocation>
        <location evidence="1">Secreted</location>
    </subcellularLocation>
</comment>
<evidence type="ECO:0000313" key="5">
    <source>
        <dbReference type="EMBL" id="KAG8550000.1"/>
    </source>
</evidence>
<name>A0AAV6ZNU6_ENGPU</name>
<evidence type="ECO:0000313" key="6">
    <source>
        <dbReference type="Proteomes" id="UP000824782"/>
    </source>
</evidence>
<keyword evidence="6" id="KW-1185">Reference proteome</keyword>
<dbReference type="SUPFAM" id="SSF57302">
    <property type="entry name" value="Snake toxin-like"/>
    <property type="match status" value="1"/>
</dbReference>
<feature type="domain" description="UPAR/Ly6" evidence="4">
    <location>
        <begin position="21"/>
        <end position="102"/>
    </location>
</feature>
<comment type="caution">
    <text evidence="5">The sequence shown here is derived from an EMBL/GenBank/DDBJ whole genome shotgun (WGS) entry which is preliminary data.</text>
</comment>
<dbReference type="GO" id="GO:0005576">
    <property type="term" value="C:extracellular region"/>
    <property type="evidence" value="ECO:0007669"/>
    <property type="project" value="UniProtKB-SubCell"/>
</dbReference>
<organism evidence="5 6">
    <name type="scientific">Engystomops pustulosus</name>
    <name type="common">Tungara frog</name>
    <name type="synonym">Physalaemus pustulosus</name>
    <dbReference type="NCBI Taxonomy" id="76066"/>
    <lineage>
        <taxon>Eukaryota</taxon>
        <taxon>Metazoa</taxon>
        <taxon>Chordata</taxon>
        <taxon>Craniata</taxon>
        <taxon>Vertebrata</taxon>
        <taxon>Euteleostomi</taxon>
        <taxon>Amphibia</taxon>
        <taxon>Batrachia</taxon>
        <taxon>Anura</taxon>
        <taxon>Neobatrachia</taxon>
        <taxon>Hyloidea</taxon>
        <taxon>Leptodactylidae</taxon>
        <taxon>Leiuperinae</taxon>
        <taxon>Engystomops</taxon>
    </lineage>
</organism>
<evidence type="ECO:0000259" key="4">
    <source>
        <dbReference type="Pfam" id="PF00021"/>
    </source>
</evidence>
<feature type="signal peptide" evidence="3">
    <location>
        <begin position="1"/>
        <end position="20"/>
    </location>
</feature>
<dbReference type="PANTHER" id="PTHR20914:SF9">
    <property type="entry name" value="COILED, ISOFORM A"/>
    <property type="match status" value="1"/>
</dbReference>
<protein>
    <recommendedName>
        <fullName evidence="4">UPAR/Ly6 domain-containing protein</fullName>
    </recommendedName>
</protein>
<dbReference type="Proteomes" id="UP000824782">
    <property type="component" value="Unassembled WGS sequence"/>
</dbReference>
<dbReference type="EMBL" id="WNYA01000104">
    <property type="protein sequence ID" value="KAG8550000.1"/>
    <property type="molecule type" value="Genomic_DNA"/>
</dbReference>
<evidence type="ECO:0000256" key="1">
    <source>
        <dbReference type="ARBA" id="ARBA00004613"/>
    </source>
</evidence>
<evidence type="ECO:0000256" key="2">
    <source>
        <dbReference type="ARBA" id="ARBA00022525"/>
    </source>
</evidence>
<dbReference type="InterPro" id="IPR050918">
    <property type="entry name" value="CNF-like_PLA2_Inhibitor"/>
</dbReference>
<dbReference type="Gene3D" id="2.10.60.10">
    <property type="entry name" value="CD59"/>
    <property type="match status" value="2"/>
</dbReference>
<keyword evidence="3" id="KW-0732">Signal</keyword>
<accession>A0AAV6ZNU6</accession>
<dbReference type="InterPro" id="IPR045860">
    <property type="entry name" value="Snake_toxin-like_sf"/>
</dbReference>
<dbReference type="AlphaFoldDB" id="A0AAV6ZNU6"/>
<dbReference type="Pfam" id="PF00021">
    <property type="entry name" value="UPAR_LY6"/>
    <property type="match status" value="2"/>
</dbReference>